<dbReference type="GO" id="GO:0006227">
    <property type="term" value="P:dUDP biosynthetic process"/>
    <property type="evidence" value="ECO:0007669"/>
    <property type="project" value="TreeGrafter"/>
</dbReference>
<dbReference type="AlphaFoldDB" id="A0A8J3S3C5"/>
<dbReference type="NCBIfam" id="TIGR00041">
    <property type="entry name" value="DTMP_kinase"/>
    <property type="match status" value="1"/>
</dbReference>
<dbReference type="Proteomes" id="UP000655044">
    <property type="component" value="Unassembled WGS sequence"/>
</dbReference>
<dbReference type="SUPFAM" id="SSF52540">
    <property type="entry name" value="P-loop containing nucleoside triphosphate hydrolases"/>
    <property type="match status" value="1"/>
</dbReference>
<evidence type="ECO:0000256" key="9">
    <source>
        <dbReference type="ARBA" id="ARBA00048743"/>
    </source>
</evidence>
<dbReference type="GO" id="GO:0006235">
    <property type="term" value="P:dTTP biosynthetic process"/>
    <property type="evidence" value="ECO:0007669"/>
    <property type="project" value="UniProtKB-UniRule"/>
</dbReference>
<dbReference type="EC" id="2.7.4.9" evidence="2 10"/>
<dbReference type="Gene3D" id="3.40.50.300">
    <property type="entry name" value="P-loop containing nucleotide triphosphate hydrolases"/>
    <property type="match status" value="1"/>
</dbReference>
<keyword evidence="13" id="KW-1185">Reference proteome</keyword>
<sequence length="202" mass="21524">MPGLFVTLDGPGGAGKSTLTRLLGERLAAAGHPVHITRQPSDGPLGTLARHQTATYSGTALACLVAADRYHHLDTEIGPALTTGAVVVCDRYVAASYVLQTRDGVPLDYLRHLNARATRPDLAVLVTADPRLLEERLTTRGAHSRFEHTGSSAIEARLYEETAAVLIEDGFPPYHRIDTGTVAPEVAAAAIIDRISRLSSRG</sequence>
<comment type="similarity">
    <text evidence="1 10">Belongs to the thymidylate kinase family.</text>
</comment>
<dbReference type="Pfam" id="PF02223">
    <property type="entry name" value="Thymidylate_kin"/>
    <property type="match status" value="1"/>
</dbReference>
<evidence type="ECO:0000256" key="7">
    <source>
        <dbReference type="ARBA" id="ARBA00022777"/>
    </source>
</evidence>
<evidence type="ECO:0000256" key="8">
    <source>
        <dbReference type="ARBA" id="ARBA00022840"/>
    </source>
</evidence>
<gene>
    <name evidence="10" type="primary">tmk</name>
    <name evidence="12" type="ORF">Pro02_47710</name>
</gene>
<dbReference type="EMBL" id="BOOI01000046">
    <property type="protein sequence ID" value="GIH86363.1"/>
    <property type="molecule type" value="Genomic_DNA"/>
</dbReference>
<dbReference type="PANTHER" id="PTHR10344">
    <property type="entry name" value="THYMIDYLATE KINASE"/>
    <property type="match status" value="1"/>
</dbReference>
<dbReference type="GO" id="GO:0005829">
    <property type="term" value="C:cytosol"/>
    <property type="evidence" value="ECO:0007669"/>
    <property type="project" value="TreeGrafter"/>
</dbReference>
<evidence type="ECO:0000256" key="3">
    <source>
        <dbReference type="ARBA" id="ARBA00017144"/>
    </source>
</evidence>
<dbReference type="HAMAP" id="MF_00165">
    <property type="entry name" value="Thymidylate_kinase"/>
    <property type="match status" value="1"/>
</dbReference>
<keyword evidence="4 10" id="KW-0808">Transferase</keyword>
<dbReference type="GO" id="GO:0006233">
    <property type="term" value="P:dTDP biosynthetic process"/>
    <property type="evidence" value="ECO:0007669"/>
    <property type="project" value="InterPro"/>
</dbReference>
<comment type="caution">
    <text evidence="12">The sequence shown here is derived from an EMBL/GenBank/DDBJ whole genome shotgun (WGS) entry which is preliminary data.</text>
</comment>
<comment type="caution">
    <text evidence="10">Lacks conserved residue(s) required for the propagation of feature annotation.</text>
</comment>
<dbReference type="InterPro" id="IPR039430">
    <property type="entry name" value="Thymidylate_kin-like_dom"/>
</dbReference>
<keyword evidence="5 10" id="KW-0545">Nucleotide biosynthesis</keyword>
<protein>
    <recommendedName>
        <fullName evidence="3 10">Thymidylate kinase</fullName>
        <ecNumber evidence="2 10">2.7.4.9</ecNumber>
    </recommendedName>
    <alternativeName>
        <fullName evidence="10">dTMP kinase</fullName>
    </alternativeName>
</protein>
<evidence type="ECO:0000256" key="2">
    <source>
        <dbReference type="ARBA" id="ARBA00012980"/>
    </source>
</evidence>
<dbReference type="InterPro" id="IPR027417">
    <property type="entry name" value="P-loop_NTPase"/>
</dbReference>
<evidence type="ECO:0000256" key="4">
    <source>
        <dbReference type="ARBA" id="ARBA00022679"/>
    </source>
</evidence>
<comment type="catalytic activity">
    <reaction evidence="9 10">
        <text>dTMP + ATP = dTDP + ADP</text>
        <dbReference type="Rhea" id="RHEA:13517"/>
        <dbReference type="ChEBI" id="CHEBI:30616"/>
        <dbReference type="ChEBI" id="CHEBI:58369"/>
        <dbReference type="ChEBI" id="CHEBI:63528"/>
        <dbReference type="ChEBI" id="CHEBI:456216"/>
        <dbReference type="EC" id="2.7.4.9"/>
    </reaction>
</comment>
<dbReference type="PANTHER" id="PTHR10344:SF4">
    <property type="entry name" value="UMP-CMP KINASE 2, MITOCHONDRIAL"/>
    <property type="match status" value="1"/>
</dbReference>
<reference evidence="12" key="1">
    <citation type="submission" date="2021-01" db="EMBL/GenBank/DDBJ databases">
        <title>Whole genome shotgun sequence of Planobispora rosea NBRC 15558.</title>
        <authorList>
            <person name="Komaki H."/>
            <person name="Tamura T."/>
        </authorList>
    </citation>
    <scope>NUCLEOTIDE SEQUENCE</scope>
    <source>
        <strain evidence="12">NBRC 15558</strain>
    </source>
</reference>
<comment type="function">
    <text evidence="10">Phosphorylation of dTMP to form dTDP in both de novo and salvage pathways of dTTP synthesis.</text>
</comment>
<evidence type="ECO:0000256" key="6">
    <source>
        <dbReference type="ARBA" id="ARBA00022741"/>
    </source>
</evidence>
<proteinExistence type="inferred from homology"/>
<evidence type="ECO:0000313" key="13">
    <source>
        <dbReference type="Proteomes" id="UP000655044"/>
    </source>
</evidence>
<name>A0A8J3S3C5_PLARO</name>
<evidence type="ECO:0000256" key="10">
    <source>
        <dbReference type="HAMAP-Rule" id="MF_00165"/>
    </source>
</evidence>
<evidence type="ECO:0000313" key="12">
    <source>
        <dbReference type="EMBL" id="GIH86363.1"/>
    </source>
</evidence>
<keyword evidence="7 10" id="KW-0418">Kinase</keyword>
<dbReference type="CDD" id="cd01672">
    <property type="entry name" value="TMPK"/>
    <property type="match status" value="1"/>
</dbReference>
<evidence type="ECO:0000259" key="11">
    <source>
        <dbReference type="Pfam" id="PF02223"/>
    </source>
</evidence>
<evidence type="ECO:0000256" key="5">
    <source>
        <dbReference type="ARBA" id="ARBA00022727"/>
    </source>
</evidence>
<evidence type="ECO:0000256" key="1">
    <source>
        <dbReference type="ARBA" id="ARBA00009776"/>
    </source>
</evidence>
<dbReference type="RefSeq" id="WP_189242943.1">
    <property type="nucleotide sequence ID" value="NZ_BMQP01000026.1"/>
</dbReference>
<keyword evidence="8 10" id="KW-0067">ATP-binding</keyword>
<feature type="domain" description="Thymidylate kinase-like" evidence="11">
    <location>
        <begin position="8"/>
        <end position="147"/>
    </location>
</feature>
<dbReference type="GO" id="GO:0004798">
    <property type="term" value="F:dTMP kinase activity"/>
    <property type="evidence" value="ECO:0007669"/>
    <property type="project" value="UniProtKB-UniRule"/>
</dbReference>
<dbReference type="InterPro" id="IPR018094">
    <property type="entry name" value="Thymidylate_kinase"/>
</dbReference>
<dbReference type="GO" id="GO:0005524">
    <property type="term" value="F:ATP binding"/>
    <property type="evidence" value="ECO:0007669"/>
    <property type="project" value="UniProtKB-UniRule"/>
</dbReference>
<organism evidence="12 13">
    <name type="scientific">Planobispora rosea</name>
    <dbReference type="NCBI Taxonomy" id="35762"/>
    <lineage>
        <taxon>Bacteria</taxon>
        <taxon>Bacillati</taxon>
        <taxon>Actinomycetota</taxon>
        <taxon>Actinomycetes</taxon>
        <taxon>Streptosporangiales</taxon>
        <taxon>Streptosporangiaceae</taxon>
        <taxon>Planobispora</taxon>
    </lineage>
</organism>
<keyword evidence="6 10" id="KW-0547">Nucleotide-binding</keyword>
<accession>A0A8J3S3C5</accession>